<dbReference type="InterPro" id="IPR036527">
    <property type="entry name" value="SCP2_sterol-bd_dom_sf"/>
</dbReference>
<dbReference type="AlphaFoldDB" id="A0A8C4X045"/>
<dbReference type="InterPro" id="IPR036291">
    <property type="entry name" value="NAD(P)-bd_dom_sf"/>
</dbReference>
<comment type="subcellular location">
    <subcellularLocation>
        <location evidence="1">Mitochondrion</location>
    </subcellularLocation>
    <subcellularLocation>
        <location evidence="2">Peroxisome</location>
    </subcellularLocation>
</comment>
<feature type="region of interest" description="Disordered" evidence="9">
    <location>
        <begin position="287"/>
        <end position="313"/>
    </location>
</feature>
<reference evidence="11" key="2">
    <citation type="submission" date="2025-09" db="UniProtKB">
        <authorList>
            <consortium name="Ensembl"/>
        </authorList>
    </citation>
    <scope>IDENTIFICATION</scope>
</reference>
<dbReference type="Ensembl" id="ENSEBUT00000023526.1">
    <property type="protein sequence ID" value="ENSEBUP00000022950.1"/>
    <property type="gene ID" value="ENSEBUG00000014133.1"/>
</dbReference>
<dbReference type="GO" id="GO:0016491">
    <property type="term" value="F:oxidoreductase activity"/>
    <property type="evidence" value="ECO:0007669"/>
    <property type="project" value="UniProtKB-KW"/>
</dbReference>
<dbReference type="OMA" id="WWSSVAN"/>
<dbReference type="CDD" id="cd09762">
    <property type="entry name" value="HSDL2_SDR_c"/>
    <property type="match status" value="1"/>
</dbReference>
<name>A0A8C4X045_EPTBU</name>
<dbReference type="SUPFAM" id="SSF51735">
    <property type="entry name" value="NAD(P)-binding Rossmann-fold domains"/>
    <property type="match status" value="1"/>
</dbReference>
<dbReference type="GO" id="GO:0005777">
    <property type="term" value="C:peroxisome"/>
    <property type="evidence" value="ECO:0007669"/>
    <property type="project" value="UniProtKB-SubCell"/>
</dbReference>
<evidence type="ECO:0000259" key="10">
    <source>
        <dbReference type="Pfam" id="PF02036"/>
    </source>
</evidence>
<protein>
    <recommendedName>
        <fullName evidence="8">Hydroxysteroid dehydrogenase-like protein 2</fullName>
    </recommendedName>
</protein>
<comment type="similarity">
    <text evidence="3">Belongs to the short-chain dehydrogenases/reductases (SDR) family.</text>
</comment>
<keyword evidence="5" id="KW-0560">Oxidoreductase</keyword>
<evidence type="ECO:0000256" key="9">
    <source>
        <dbReference type="SAM" id="MobiDB-lite"/>
    </source>
</evidence>
<dbReference type="GeneTree" id="ENSGT00940000156729"/>
<keyword evidence="7" id="KW-0576">Peroxisome</keyword>
<dbReference type="PANTHER" id="PTHR42808">
    <property type="entry name" value="HYDROXYSTEROID DEHYDROGENASE-LIKE PROTEIN 2"/>
    <property type="match status" value="1"/>
</dbReference>
<evidence type="ECO:0000256" key="6">
    <source>
        <dbReference type="ARBA" id="ARBA00023128"/>
    </source>
</evidence>
<feature type="compositionally biased region" description="Basic and acidic residues" evidence="9">
    <location>
        <begin position="299"/>
        <end position="310"/>
    </location>
</feature>
<keyword evidence="6" id="KW-0496">Mitochondrion</keyword>
<dbReference type="InterPro" id="IPR051935">
    <property type="entry name" value="HSDL2"/>
</dbReference>
<reference evidence="11" key="1">
    <citation type="submission" date="2025-08" db="UniProtKB">
        <authorList>
            <consortium name="Ensembl"/>
        </authorList>
    </citation>
    <scope>IDENTIFICATION</scope>
</reference>
<evidence type="ECO:0000256" key="2">
    <source>
        <dbReference type="ARBA" id="ARBA00004275"/>
    </source>
</evidence>
<evidence type="ECO:0000256" key="8">
    <source>
        <dbReference type="ARBA" id="ARBA00040243"/>
    </source>
</evidence>
<dbReference type="PRINTS" id="PR00081">
    <property type="entry name" value="GDHRDH"/>
</dbReference>
<dbReference type="Proteomes" id="UP000694388">
    <property type="component" value="Unplaced"/>
</dbReference>
<sequence length="393" mass="41773">MLPNTGKLAGRTLFVTGASRGIGKAIALKAAQDGASVVLAAKTAKPHPKLPGTIYSVAQEVEAAGGRALPCIVDVRDEQQVISAVESAVKSFGGIDILVNNASAISLTGTLETPMKVVDLMMHVNFRGTYLVSKICIPYLKKSQSPHILNLSPPINLNPLWFKSNCAYTISKYGMSFCVLGMAEEFRNTINVNALWPKTGIHTAAMDMLGGDGIAVQCRKTEIVADAAYAILSRPSGFSGNFLIDEDVLREEGISDFSSYAVSPGHPLLPDFFLDDVEGMQNLAVIGDTSGQGSTQTKETGDAGKQKVDDESSEPVAKTFKAIQSFVTEEAVQNTRGLYQFELTGSHPGTWFLDLKNGAGSTGCGSAPSSPDVHMFLSSEDFVKMFTGNLGGY</sequence>
<evidence type="ECO:0000256" key="3">
    <source>
        <dbReference type="ARBA" id="ARBA00006484"/>
    </source>
</evidence>
<keyword evidence="4" id="KW-0521">NADP</keyword>
<evidence type="ECO:0000256" key="5">
    <source>
        <dbReference type="ARBA" id="ARBA00023002"/>
    </source>
</evidence>
<proteinExistence type="inferred from homology"/>
<dbReference type="Pfam" id="PF00106">
    <property type="entry name" value="adh_short"/>
    <property type="match status" value="1"/>
</dbReference>
<dbReference type="SUPFAM" id="SSF55718">
    <property type="entry name" value="SCP-like"/>
    <property type="match status" value="1"/>
</dbReference>
<dbReference type="Gene3D" id="3.30.1050.10">
    <property type="entry name" value="SCP2 sterol-binding domain"/>
    <property type="match status" value="1"/>
</dbReference>
<dbReference type="Gene3D" id="3.40.50.720">
    <property type="entry name" value="NAD(P)-binding Rossmann-like Domain"/>
    <property type="match status" value="1"/>
</dbReference>
<accession>A0A8C4X045</accession>
<dbReference type="PANTHER" id="PTHR42808:SF3">
    <property type="entry name" value="HYDROXYSTEROID DEHYDROGENASE-LIKE PROTEIN 2"/>
    <property type="match status" value="1"/>
</dbReference>
<evidence type="ECO:0000313" key="12">
    <source>
        <dbReference type="Proteomes" id="UP000694388"/>
    </source>
</evidence>
<organism evidence="11 12">
    <name type="scientific">Eptatretus burgeri</name>
    <name type="common">Inshore hagfish</name>
    <dbReference type="NCBI Taxonomy" id="7764"/>
    <lineage>
        <taxon>Eukaryota</taxon>
        <taxon>Metazoa</taxon>
        <taxon>Chordata</taxon>
        <taxon>Craniata</taxon>
        <taxon>Vertebrata</taxon>
        <taxon>Cyclostomata</taxon>
        <taxon>Myxini</taxon>
        <taxon>Myxiniformes</taxon>
        <taxon>Myxinidae</taxon>
        <taxon>Eptatretinae</taxon>
        <taxon>Eptatretus</taxon>
    </lineage>
</organism>
<dbReference type="Pfam" id="PF02036">
    <property type="entry name" value="SCP2"/>
    <property type="match status" value="1"/>
</dbReference>
<evidence type="ECO:0000256" key="7">
    <source>
        <dbReference type="ARBA" id="ARBA00023140"/>
    </source>
</evidence>
<dbReference type="InterPro" id="IPR002347">
    <property type="entry name" value="SDR_fam"/>
</dbReference>
<evidence type="ECO:0000313" key="11">
    <source>
        <dbReference type="Ensembl" id="ENSEBUP00000022950.1"/>
    </source>
</evidence>
<evidence type="ECO:0000256" key="4">
    <source>
        <dbReference type="ARBA" id="ARBA00022857"/>
    </source>
</evidence>
<feature type="domain" description="SCP2" evidence="10">
    <location>
        <begin position="327"/>
        <end position="390"/>
    </location>
</feature>
<dbReference type="GO" id="GO:0005739">
    <property type="term" value="C:mitochondrion"/>
    <property type="evidence" value="ECO:0007669"/>
    <property type="project" value="UniProtKB-SubCell"/>
</dbReference>
<feature type="compositionally biased region" description="Polar residues" evidence="9">
    <location>
        <begin position="289"/>
        <end position="298"/>
    </location>
</feature>
<dbReference type="InterPro" id="IPR003033">
    <property type="entry name" value="SCP2_sterol-bd_dom"/>
</dbReference>
<dbReference type="NCBIfam" id="NF006133">
    <property type="entry name" value="PRK08278.1"/>
    <property type="match status" value="1"/>
</dbReference>
<keyword evidence="12" id="KW-1185">Reference proteome</keyword>
<dbReference type="FunFam" id="3.40.50.720:FF:000301">
    <property type="entry name" value="Hydroxysteroid dehydrogenase like 2"/>
    <property type="match status" value="1"/>
</dbReference>
<evidence type="ECO:0000256" key="1">
    <source>
        <dbReference type="ARBA" id="ARBA00004173"/>
    </source>
</evidence>